<evidence type="ECO:0000313" key="2">
    <source>
        <dbReference type="EMBL" id="KAK6919719.1"/>
    </source>
</evidence>
<dbReference type="Proteomes" id="UP001370490">
    <property type="component" value="Unassembled WGS sequence"/>
</dbReference>
<gene>
    <name evidence="2" type="ORF">RJ641_015623</name>
</gene>
<proteinExistence type="predicted"/>
<evidence type="ECO:0000313" key="3">
    <source>
        <dbReference type="Proteomes" id="UP001370490"/>
    </source>
</evidence>
<evidence type="ECO:0000256" key="1">
    <source>
        <dbReference type="SAM" id="MobiDB-lite"/>
    </source>
</evidence>
<dbReference type="PANTHER" id="PTHR34659">
    <property type="entry name" value="BNAA05G11610D PROTEIN"/>
    <property type="match status" value="1"/>
</dbReference>
<keyword evidence="3" id="KW-1185">Reference proteome</keyword>
<sequence length="423" mass="46585">MAMDFKGIAWVGNVYQKFEAMCLEVEEIMYQDTLTYVDSQVHTVCASVKRFCSDVTQDLLPPSSMELSKVEGTPFSLQNDIDAELDFGLYKKPKVVLREDHRRSDTKKCSRKLDVISDMGKDVTCASAGSVMSSWNTFGSDWAQNGMASLTRDSNLSMKMVAAIENRVPVEVSRLTSPVAKDSSSNIPNENSEPEGDQEFISSPNTAAELWEHGWEEAESVNEENPNAPESEGDSSFDPVALDGRVLIESIENQDMEIRVLSGSSGQAYDMPRNGGLVSLKESTVDVGPQYLKLADKEVILSDQGQPGDWTANGGDNCGSIGHSEEKMNSPDSSKLDESCVLVDGNEAFVVSPRKGKHRSYKKKIKDALYMKIKSARRREFEQLTACHGDNNTNSSSTPTLGMNLNSRKLPAPDSCDTEWELL</sequence>
<protein>
    <submittedName>
        <fullName evidence="2">Uncharacterized protein</fullName>
    </submittedName>
</protein>
<feature type="region of interest" description="Disordered" evidence="1">
    <location>
        <begin position="217"/>
        <end position="240"/>
    </location>
</feature>
<feature type="region of interest" description="Disordered" evidence="1">
    <location>
        <begin position="385"/>
        <end position="423"/>
    </location>
</feature>
<dbReference type="EMBL" id="JBAMMX010000021">
    <property type="protein sequence ID" value="KAK6919719.1"/>
    <property type="molecule type" value="Genomic_DNA"/>
</dbReference>
<name>A0AAN8USC7_9MAGN</name>
<dbReference type="PANTHER" id="PTHR34659:SF1">
    <property type="entry name" value="PROTEIN EGT2"/>
    <property type="match status" value="1"/>
</dbReference>
<dbReference type="AlphaFoldDB" id="A0AAN8USC7"/>
<accession>A0AAN8USC7</accession>
<reference evidence="2 3" key="1">
    <citation type="submission" date="2023-12" db="EMBL/GenBank/DDBJ databases">
        <title>A high-quality genome assembly for Dillenia turbinata (Dilleniales).</title>
        <authorList>
            <person name="Chanderbali A."/>
        </authorList>
    </citation>
    <scope>NUCLEOTIDE SEQUENCE [LARGE SCALE GENOMIC DNA]</scope>
    <source>
        <strain evidence="2">LSX21</strain>
        <tissue evidence="2">Leaf</tissue>
    </source>
</reference>
<dbReference type="InterPro" id="IPR053273">
    <property type="entry name" value="CST_Regulator"/>
</dbReference>
<feature type="compositionally biased region" description="Polar residues" evidence="1">
    <location>
        <begin position="390"/>
        <end position="407"/>
    </location>
</feature>
<comment type="caution">
    <text evidence="2">The sequence shown here is derived from an EMBL/GenBank/DDBJ whole genome shotgun (WGS) entry which is preliminary data.</text>
</comment>
<organism evidence="2 3">
    <name type="scientific">Dillenia turbinata</name>
    <dbReference type="NCBI Taxonomy" id="194707"/>
    <lineage>
        <taxon>Eukaryota</taxon>
        <taxon>Viridiplantae</taxon>
        <taxon>Streptophyta</taxon>
        <taxon>Embryophyta</taxon>
        <taxon>Tracheophyta</taxon>
        <taxon>Spermatophyta</taxon>
        <taxon>Magnoliopsida</taxon>
        <taxon>eudicotyledons</taxon>
        <taxon>Gunneridae</taxon>
        <taxon>Pentapetalae</taxon>
        <taxon>Dilleniales</taxon>
        <taxon>Dilleniaceae</taxon>
        <taxon>Dillenia</taxon>
    </lineage>
</organism>
<feature type="region of interest" description="Disordered" evidence="1">
    <location>
        <begin position="176"/>
        <end position="201"/>
    </location>
</feature>